<dbReference type="InterPro" id="IPR037272">
    <property type="entry name" value="SNS_sf"/>
</dbReference>
<evidence type="ECO:0000313" key="19">
    <source>
        <dbReference type="EMBL" id="KAJ7380020.1"/>
    </source>
</evidence>
<feature type="transmembrane region" description="Helical" evidence="17">
    <location>
        <begin position="344"/>
        <end position="362"/>
    </location>
</feature>
<dbReference type="SUPFAM" id="SSF81321">
    <property type="entry name" value="Family A G protein-coupled receptor-like"/>
    <property type="match status" value="1"/>
</dbReference>
<evidence type="ECO:0000313" key="20">
    <source>
        <dbReference type="Proteomes" id="UP001163046"/>
    </source>
</evidence>
<evidence type="ECO:0000256" key="7">
    <source>
        <dbReference type="ARBA" id="ARBA00022847"/>
    </source>
</evidence>
<evidence type="ECO:0000256" key="3">
    <source>
        <dbReference type="ARBA" id="ARBA00022475"/>
    </source>
</evidence>
<organism evidence="19 20">
    <name type="scientific">Desmophyllum pertusum</name>
    <dbReference type="NCBI Taxonomy" id="174260"/>
    <lineage>
        <taxon>Eukaryota</taxon>
        <taxon>Metazoa</taxon>
        <taxon>Cnidaria</taxon>
        <taxon>Anthozoa</taxon>
        <taxon>Hexacorallia</taxon>
        <taxon>Scleractinia</taxon>
        <taxon>Caryophylliina</taxon>
        <taxon>Caryophylliidae</taxon>
        <taxon>Desmophyllum</taxon>
    </lineage>
</organism>
<evidence type="ECO:0000256" key="2">
    <source>
        <dbReference type="ARBA" id="ARBA00022448"/>
    </source>
</evidence>
<dbReference type="GO" id="GO:0015378">
    <property type="term" value="F:sodium:chloride symporter activity"/>
    <property type="evidence" value="ECO:0007669"/>
    <property type="project" value="UniProtKB-ARBA"/>
</dbReference>
<evidence type="ECO:0000256" key="10">
    <source>
        <dbReference type="ARBA" id="ARBA00023136"/>
    </source>
</evidence>
<evidence type="ECO:0000259" key="18">
    <source>
        <dbReference type="PROSITE" id="PS50262"/>
    </source>
</evidence>
<protein>
    <recommendedName>
        <fullName evidence="15">Transporter</fullName>
    </recommendedName>
</protein>
<keyword evidence="2 15" id="KW-0813">Transport</keyword>
<feature type="region of interest" description="Disordered" evidence="16">
    <location>
        <begin position="251"/>
        <end position="302"/>
    </location>
</feature>
<dbReference type="EMBL" id="MU826355">
    <property type="protein sequence ID" value="KAJ7380020.1"/>
    <property type="molecule type" value="Genomic_DNA"/>
</dbReference>
<dbReference type="PRINTS" id="PR00176">
    <property type="entry name" value="NANEUSMPORT"/>
</dbReference>
<keyword evidence="11 14" id="KW-1015">Disulfide bond</keyword>
<evidence type="ECO:0000256" key="13">
    <source>
        <dbReference type="PIRSR" id="PIRSR600175-1"/>
    </source>
</evidence>
<dbReference type="GO" id="GO:0006836">
    <property type="term" value="P:neurotransmitter transport"/>
    <property type="evidence" value="ECO:0007669"/>
    <property type="project" value="UniProtKB-KW"/>
</dbReference>
<keyword evidence="8 17" id="KW-1133">Transmembrane helix</keyword>
<keyword evidence="6" id="KW-0532">Neurotransmitter transport</keyword>
<evidence type="ECO:0000256" key="9">
    <source>
        <dbReference type="ARBA" id="ARBA00023053"/>
    </source>
</evidence>
<dbReference type="GO" id="GO:0008504">
    <property type="term" value="F:monoamine transmembrane transporter activity"/>
    <property type="evidence" value="ECO:0007669"/>
    <property type="project" value="UniProtKB-ARBA"/>
</dbReference>
<dbReference type="SUPFAM" id="SSF161070">
    <property type="entry name" value="SNF-like"/>
    <property type="match status" value="1"/>
</dbReference>
<dbReference type="PROSITE" id="PS50262">
    <property type="entry name" value="G_PROTEIN_RECEP_F1_2"/>
    <property type="match status" value="1"/>
</dbReference>
<dbReference type="PROSITE" id="PS00610">
    <property type="entry name" value="NA_NEUROTRAN_SYMP_1"/>
    <property type="match status" value="1"/>
</dbReference>
<dbReference type="GO" id="GO:0004930">
    <property type="term" value="F:G protein-coupled receptor activity"/>
    <property type="evidence" value="ECO:0007669"/>
    <property type="project" value="InterPro"/>
</dbReference>
<dbReference type="PROSITE" id="PS50267">
    <property type="entry name" value="NA_NEUROTRAN_SYMP_3"/>
    <property type="match status" value="1"/>
</dbReference>
<evidence type="ECO:0000256" key="15">
    <source>
        <dbReference type="RuleBase" id="RU003732"/>
    </source>
</evidence>
<reference evidence="19" key="1">
    <citation type="submission" date="2023-01" db="EMBL/GenBank/DDBJ databases">
        <title>Genome assembly of the deep-sea coral Lophelia pertusa.</title>
        <authorList>
            <person name="Herrera S."/>
            <person name="Cordes E."/>
        </authorList>
    </citation>
    <scope>NUCLEOTIDE SEQUENCE</scope>
    <source>
        <strain evidence="19">USNM1676648</strain>
        <tissue evidence="19">Polyp</tissue>
    </source>
</reference>
<evidence type="ECO:0000256" key="5">
    <source>
        <dbReference type="ARBA" id="ARBA00022723"/>
    </source>
</evidence>
<feature type="transmembrane region" description="Helical" evidence="17">
    <location>
        <begin position="78"/>
        <end position="96"/>
    </location>
</feature>
<dbReference type="InterPro" id="IPR000175">
    <property type="entry name" value="Na/ntran_symport"/>
</dbReference>
<dbReference type="Pfam" id="PF00001">
    <property type="entry name" value="7tm_1"/>
    <property type="match status" value="1"/>
</dbReference>
<dbReference type="OrthoDB" id="5964873at2759"/>
<feature type="compositionally biased region" description="Basic and acidic residues" evidence="16">
    <location>
        <begin position="280"/>
        <end position="292"/>
    </location>
</feature>
<comment type="similarity">
    <text evidence="15">Belongs to the sodium:neurotransmitter symporter (SNF) (TC 2.A.22) family.</text>
</comment>
<proteinExistence type="inferred from homology"/>
<evidence type="ECO:0000256" key="16">
    <source>
        <dbReference type="SAM" id="MobiDB-lite"/>
    </source>
</evidence>
<evidence type="ECO:0000256" key="1">
    <source>
        <dbReference type="ARBA" id="ARBA00004651"/>
    </source>
</evidence>
<feature type="transmembrane region" description="Helical" evidence="17">
    <location>
        <begin position="416"/>
        <end position="444"/>
    </location>
</feature>
<feature type="transmembrane region" description="Helical" evidence="17">
    <location>
        <begin position="7"/>
        <end position="26"/>
    </location>
</feature>
<dbReference type="Proteomes" id="UP001163046">
    <property type="component" value="Unassembled WGS sequence"/>
</dbReference>
<evidence type="ECO:0000256" key="11">
    <source>
        <dbReference type="ARBA" id="ARBA00023157"/>
    </source>
</evidence>
<comment type="subcellular location">
    <subcellularLocation>
        <location evidence="1">Cell membrane</location>
        <topology evidence="1">Multi-pass membrane protein</topology>
    </subcellularLocation>
</comment>
<evidence type="ECO:0000256" key="17">
    <source>
        <dbReference type="SAM" id="Phobius"/>
    </source>
</evidence>
<feature type="binding site" evidence="13">
    <location>
        <position position="350"/>
    </location>
    <ligand>
        <name>Na(+)</name>
        <dbReference type="ChEBI" id="CHEBI:29101"/>
        <label>1</label>
    </ligand>
</feature>
<gene>
    <name evidence="19" type="ORF">OS493_012782</name>
</gene>
<feature type="binding site" evidence="13">
    <location>
        <position position="353"/>
    </location>
    <ligand>
        <name>Na(+)</name>
        <dbReference type="ChEBI" id="CHEBI:29101"/>
        <label>1</label>
    </ligand>
</feature>
<evidence type="ECO:0000256" key="12">
    <source>
        <dbReference type="ARBA" id="ARBA00023180"/>
    </source>
</evidence>
<evidence type="ECO:0000256" key="6">
    <source>
        <dbReference type="ARBA" id="ARBA00022775"/>
    </source>
</evidence>
<name>A0A9W9ZEU5_9CNID</name>
<accession>A0A9W9ZEU5</accession>
<feature type="disulfide bond" evidence="14">
    <location>
        <begin position="456"/>
        <end position="465"/>
    </location>
</feature>
<dbReference type="Pfam" id="PF00209">
    <property type="entry name" value="SNF"/>
    <property type="match status" value="1"/>
</dbReference>
<dbReference type="GO" id="GO:0005886">
    <property type="term" value="C:plasma membrane"/>
    <property type="evidence" value="ECO:0007669"/>
    <property type="project" value="UniProtKB-SubCell"/>
</dbReference>
<feature type="binding site" evidence="13">
    <location>
        <position position="352"/>
    </location>
    <ligand>
        <name>Na(+)</name>
        <dbReference type="ChEBI" id="CHEBI:29101"/>
        <label>2</label>
    </ligand>
</feature>
<dbReference type="PANTHER" id="PTHR11616:SF320">
    <property type="entry name" value="SODIUM-DEPENDENT NORADRENALINE TRANSPORTER"/>
    <property type="match status" value="1"/>
</dbReference>
<dbReference type="AlphaFoldDB" id="A0A9W9ZEU5"/>
<feature type="transmembrane region" description="Helical" evidence="17">
    <location>
        <begin position="158"/>
        <end position="188"/>
    </location>
</feature>
<dbReference type="InterPro" id="IPR017452">
    <property type="entry name" value="GPCR_Rhodpsn_7TM"/>
</dbReference>
<keyword evidence="12" id="KW-0325">Glycoprotein</keyword>
<evidence type="ECO:0000256" key="4">
    <source>
        <dbReference type="ARBA" id="ARBA00022692"/>
    </source>
</evidence>
<keyword evidence="10 17" id="KW-0472">Membrane</keyword>
<keyword evidence="20" id="KW-1185">Reference proteome</keyword>
<evidence type="ECO:0000256" key="14">
    <source>
        <dbReference type="PIRSR" id="PIRSR600175-2"/>
    </source>
</evidence>
<dbReference type="InterPro" id="IPR000276">
    <property type="entry name" value="GPCR_Rhodpsn"/>
</dbReference>
<feature type="transmembrane region" description="Helical" evidence="17">
    <location>
        <begin position="374"/>
        <end position="395"/>
    </location>
</feature>
<feature type="compositionally biased region" description="Low complexity" evidence="16">
    <location>
        <begin position="251"/>
        <end position="279"/>
    </location>
</feature>
<keyword evidence="7 15" id="KW-0769">Symport</keyword>
<keyword evidence="9 13" id="KW-0915">Sodium</keyword>
<dbReference type="GO" id="GO:0006865">
    <property type="term" value="P:amino acid transport"/>
    <property type="evidence" value="ECO:0007669"/>
    <property type="project" value="TreeGrafter"/>
</dbReference>
<feature type="transmembrane region" description="Helical" evidence="17">
    <location>
        <begin position="108"/>
        <end position="131"/>
    </location>
</feature>
<feature type="binding site" evidence="13">
    <location>
        <position position="357"/>
    </location>
    <ligand>
        <name>Na(+)</name>
        <dbReference type="ChEBI" id="CHEBI:29101"/>
        <label>1</label>
    </ligand>
</feature>
<dbReference type="GO" id="GO:0046872">
    <property type="term" value="F:metal ion binding"/>
    <property type="evidence" value="ECO:0007669"/>
    <property type="project" value="UniProtKB-KW"/>
</dbReference>
<keyword evidence="5 13" id="KW-0479">Metal-binding</keyword>
<feature type="domain" description="G-protein coupled receptors family 1 profile" evidence="18">
    <location>
        <begin position="1"/>
        <end position="220"/>
    </location>
</feature>
<sequence>MGLAVSDILVGFVSIPCWLYIFTSFHKQSFVSPTSYQFYITFDIFIGGASILQLTALSMERCHAIVRPLRHRTLSMKVFYVMIAIPWLYAATVAGLQPVQYHRWQEVYTLLVATTCFFIPFVVIFFAYLFIYRFARSQPGRGNISKHRSVRKAYKKDLRLSVTIAVITGLFVVAWLPLFVLTMIGTYYPQYLTPSPWMDRGLQLVKFCHYSNSALNPIVYAFRNSEMIATFRHIGHRLLCKMRQEPLARYRSSSLNRTSTRRSFSLQSSLKKSSSLKGGSSKEHNADKEEIGRNNNRTKKVKQPQHFTRLHVVLLWRYCCWYVCTRMIRPEPVEREHWGRKLEFLFACIGFAVGYGNFWRFPYMCFKNGGGAFLIPYILFLLLGGVPLFFMELSIGQILQAGPIRAWRKISRLFSGIGFAMIMVSFLASIYYNVILAWSIYYLYNSFKTDIPWVGCHHAWNTNKCYELNSTNTSNTISTVSSSKEFLIHNVLEMTNDIDEPGDMNLKLVACLFVAWVSSVTSVSGKAFVQQERLFTSRPHCLTCS</sequence>
<dbReference type="Gene3D" id="1.20.1070.10">
    <property type="entry name" value="Rhodopsin 7-helix transmembrane proteins"/>
    <property type="match status" value="1"/>
</dbReference>
<keyword evidence="4 15" id="KW-0812">Transmembrane</keyword>
<feature type="transmembrane region" description="Helical" evidence="17">
    <location>
        <begin position="38"/>
        <end position="57"/>
    </location>
</feature>
<dbReference type="GO" id="GO:0090493">
    <property type="term" value="P:catecholamine uptake"/>
    <property type="evidence" value="ECO:0007669"/>
    <property type="project" value="UniProtKB-ARBA"/>
</dbReference>
<dbReference type="PANTHER" id="PTHR11616">
    <property type="entry name" value="SODIUM/CHLORIDE DEPENDENT TRANSPORTER"/>
    <property type="match status" value="1"/>
</dbReference>
<evidence type="ECO:0000256" key="8">
    <source>
        <dbReference type="ARBA" id="ARBA00022989"/>
    </source>
</evidence>
<comment type="caution">
    <text evidence="19">The sequence shown here is derived from an EMBL/GenBank/DDBJ whole genome shotgun (WGS) entry which is preliminary data.</text>
</comment>
<keyword evidence="3" id="KW-1003">Cell membrane</keyword>